<evidence type="ECO:0000256" key="13">
    <source>
        <dbReference type="ARBA" id="ARBA00047899"/>
    </source>
</evidence>
<evidence type="ECO:0000256" key="12">
    <source>
        <dbReference type="ARBA" id="ARBA00024420"/>
    </source>
</evidence>
<comment type="catalytic activity">
    <reaction evidence="14">
        <text>L-seryl-[protein] + ATP = O-phospho-L-seryl-[protein] + ADP + H(+)</text>
        <dbReference type="Rhea" id="RHEA:17989"/>
        <dbReference type="Rhea" id="RHEA-COMP:9863"/>
        <dbReference type="Rhea" id="RHEA-COMP:11604"/>
        <dbReference type="ChEBI" id="CHEBI:15378"/>
        <dbReference type="ChEBI" id="CHEBI:29999"/>
        <dbReference type="ChEBI" id="CHEBI:30616"/>
        <dbReference type="ChEBI" id="CHEBI:83421"/>
        <dbReference type="ChEBI" id="CHEBI:456216"/>
        <dbReference type="EC" id="2.7.11.1"/>
    </reaction>
</comment>
<dbReference type="InterPro" id="IPR036940">
    <property type="entry name" value="PI3/4_kinase_cat_sf"/>
</dbReference>
<dbReference type="InterPro" id="IPR018936">
    <property type="entry name" value="PI3/4_kinase_CS"/>
</dbReference>
<evidence type="ECO:0000256" key="8">
    <source>
        <dbReference type="ARBA" id="ARBA00022777"/>
    </source>
</evidence>
<dbReference type="InterPro" id="IPR056802">
    <property type="entry name" value="ATR-like_M-HEAT"/>
</dbReference>
<dbReference type="Gene3D" id="1.10.1070.11">
    <property type="entry name" value="Phosphatidylinositol 3-/4-kinase, catalytic domain"/>
    <property type="match status" value="1"/>
</dbReference>
<evidence type="ECO:0000256" key="14">
    <source>
        <dbReference type="ARBA" id="ARBA00048679"/>
    </source>
</evidence>
<dbReference type="PROSITE" id="PS51190">
    <property type="entry name" value="FATC"/>
    <property type="match status" value="1"/>
</dbReference>
<dbReference type="PANTHER" id="PTHR11139">
    <property type="entry name" value="ATAXIA TELANGIECTASIA MUTATED ATM -RELATED"/>
    <property type="match status" value="1"/>
</dbReference>
<keyword evidence="5" id="KW-0808">Transferase</keyword>
<keyword evidence="4" id="KW-0723">Serine/threonine-protein kinase</keyword>
<keyword evidence="8" id="KW-0418">Kinase</keyword>
<dbReference type="PROSITE" id="PS50290">
    <property type="entry name" value="PI3_4_KINASE_3"/>
    <property type="match status" value="1"/>
</dbReference>
<evidence type="ECO:0000259" key="15">
    <source>
        <dbReference type="PROSITE" id="PS50290"/>
    </source>
</evidence>
<keyword evidence="9" id="KW-0067">ATP-binding</keyword>
<dbReference type="Pfam" id="PF25030">
    <property type="entry name" value="M-HEAT_ATR"/>
    <property type="match status" value="1"/>
</dbReference>
<dbReference type="PROSITE" id="PS00916">
    <property type="entry name" value="PI3_4_KINASE_2"/>
    <property type="match status" value="1"/>
</dbReference>
<evidence type="ECO:0000256" key="7">
    <source>
        <dbReference type="ARBA" id="ARBA00022763"/>
    </source>
</evidence>
<evidence type="ECO:0000256" key="6">
    <source>
        <dbReference type="ARBA" id="ARBA00022741"/>
    </source>
</evidence>
<protein>
    <recommendedName>
        <fullName evidence="12">Serine/threonine-protein kinase ATR</fullName>
        <ecNumber evidence="3">2.7.11.1</ecNumber>
    </recommendedName>
</protein>
<reference evidence="18 19" key="1">
    <citation type="submission" date="2016-07" db="EMBL/GenBank/DDBJ databases">
        <title>Pervasive Adenine N6-methylation of Active Genes in Fungi.</title>
        <authorList>
            <consortium name="DOE Joint Genome Institute"/>
            <person name="Mondo S.J."/>
            <person name="Dannebaum R.O."/>
            <person name="Kuo R.C."/>
            <person name="Labutti K."/>
            <person name="Haridas S."/>
            <person name="Kuo A."/>
            <person name="Salamov A."/>
            <person name="Ahrendt S.R."/>
            <person name="Lipzen A."/>
            <person name="Sullivan W."/>
            <person name="Andreopoulos W.B."/>
            <person name="Clum A."/>
            <person name="Lindquist E."/>
            <person name="Daum C."/>
            <person name="Ramamoorthy G.K."/>
            <person name="Gryganskyi A."/>
            <person name="Culley D."/>
            <person name="Magnuson J.K."/>
            <person name="James T.Y."/>
            <person name="O'Malley M.A."/>
            <person name="Stajich J.E."/>
            <person name="Spatafora J.W."/>
            <person name="Visel A."/>
            <person name="Grigoriev I.V."/>
        </authorList>
    </citation>
    <scope>NUCLEOTIDE SEQUENCE [LARGE SCALE GENOMIC DNA]</scope>
    <source>
        <strain evidence="18 19">NRRL 3301</strain>
    </source>
</reference>
<dbReference type="Pfam" id="PF23593">
    <property type="entry name" value="HEAT_ATR"/>
    <property type="match status" value="1"/>
</dbReference>
<dbReference type="PANTHER" id="PTHR11139:SF69">
    <property type="entry name" value="SERINE_THREONINE-PROTEIN KINASE ATR"/>
    <property type="match status" value="1"/>
</dbReference>
<dbReference type="Pfam" id="PF02260">
    <property type="entry name" value="FATC"/>
    <property type="match status" value="1"/>
</dbReference>
<dbReference type="GO" id="GO:0006281">
    <property type="term" value="P:DNA repair"/>
    <property type="evidence" value="ECO:0007669"/>
    <property type="project" value="UniProtKB-KW"/>
</dbReference>
<dbReference type="GO" id="GO:0005634">
    <property type="term" value="C:nucleus"/>
    <property type="evidence" value="ECO:0007669"/>
    <property type="project" value="UniProtKB-SubCell"/>
</dbReference>
<accession>A0A1X2G487</accession>
<dbReference type="InterPro" id="IPR000403">
    <property type="entry name" value="PI3/4_kinase_cat_dom"/>
</dbReference>
<comment type="catalytic activity">
    <reaction evidence="13">
        <text>L-threonyl-[protein] + ATP = O-phospho-L-threonyl-[protein] + ADP + H(+)</text>
        <dbReference type="Rhea" id="RHEA:46608"/>
        <dbReference type="Rhea" id="RHEA-COMP:11060"/>
        <dbReference type="Rhea" id="RHEA-COMP:11605"/>
        <dbReference type="ChEBI" id="CHEBI:15378"/>
        <dbReference type="ChEBI" id="CHEBI:30013"/>
        <dbReference type="ChEBI" id="CHEBI:30616"/>
        <dbReference type="ChEBI" id="CHEBI:61977"/>
        <dbReference type="ChEBI" id="CHEBI:456216"/>
        <dbReference type="EC" id="2.7.11.1"/>
    </reaction>
</comment>
<comment type="similarity">
    <text evidence="2">Belongs to the PI3/PI4-kinase family. ATM subfamily.</text>
</comment>
<dbReference type="Proteomes" id="UP000242146">
    <property type="component" value="Unassembled WGS sequence"/>
</dbReference>
<evidence type="ECO:0000313" key="19">
    <source>
        <dbReference type="Proteomes" id="UP000242146"/>
    </source>
</evidence>
<evidence type="ECO:0000256" key="1">
    <source>
        <dbReference type="ARBA" id="ARBA00004123"/>
    </source>
</evidence>
<dbReference type="InterPro" id="IPR011009">
    <property type="entry name" value="Kinase-like_dom_sf"/>
</dbReference>
<dbReference type="SMART" id="SM00146">
    <property type="entry name" value="PI3Kc"/>
    <property type="match status" value="1"/>
</dbReference>
<dbReference type="InterPro" id="IPR003152">
    <property type="entry name" value="FATC_dom"/>
</dbReference>
<dbReference type="InterPro" id="IPR050517">
    <property type="entry name" value="DDR_Repair_Kinase"/>
</dbReference>
<evidence type="ECO:0000259" key="17">
    <source>
        <dbReference type="PROSITE" id="PS51190"/>
    </source>
</evidence>
<dbReference type="GO" id="GO:0000723">
    <property type="term" value="P:telomere maintenance"/>
    <property type="evidence" value="ECO:0007669"/>
    <property type="project" value="TreeGrafter"/>
</dbReference>
<comment type="caution">
    <text evidence="18">The sequence shown here is derived from an EMBL/GenBank/DDBJ whole genome shotgun (WGS) entry which is preliminary data.</text>
</comment>
<evidence type="ECO:0000256" key="11">
    <source>
        <dbReference type="ARBA" id="ARBA00023242"/>
    </source>
</evidence>
<gene>
    <name evidence="18" type="ORF">DM01DRAFT_1386874</name>
</gene>
<dbReference type="InterPro" id="IPR014009">
    <property type="entry name" value="PIK_FAT"/>
</dbReference>
<evidence type="ECO:0000256" key="10">
    <source>
        <dbReference type="ARBA" id="ARBA00023204"/>
    </source>
</evidence>
<keyword evidence="10" id="KW-0234">DNA repair</keyword>
<keyword evidence="11" id="KW-0539">Nucleus</keyword>
<dbReference type="EC" id="2.7.11.1" evidence="3"/>
<proteinExistence type="inferred from homology"/>
<feature type="domain" description="PI3K/PI4K catalytic" evidence="15">
    <location>
        <begin position="1343"/>
        <end position="1660"/>
    </location>
</feature>
<feature type="domain" description="FAT" evidence="16">
    <location>
        <begin position="701"/>
        <end position="1239"/>
    </location>
</feature>
<name>A0A1X2G487_9FUNG</name>
<dbReference type="Pfam" id="PF02259">
    <property type="entry name" value="FAT"/>
    <property type="match status" value="1"/>
</dbReference>
<keyword evidence="19" id="KW-1185">Reference proteome</keyword>
<dbReference type="OrthoDB" id="381190at2759"/>
<evidence type="ECO:0000313" key="18">
    <source>
        <dbReference type="EMBL" id="ORX44443.1"/>
    </source>
</evidence>
<evidence type="ECO:0000256" key="4">
    <source>
        <dbReference type="ARBA" id="ARBA00022527"/>
    </source>
</evidence>
<dbReference type="InterPro" id="IPR057564">
    <property type="entry name" value="HEAT_ATR"/>
</dbReference>
<evidence type="ECO:0000259" key="16">
    <source>
        <dbReference type="PROSITE" id="PS51189"/>
    </source>
</evidence>
<dbReference type="Gene3D" id="3.30.1010.10">
    <property type="entry name" value="Phosphatidylinositol 3-kinase Catalytic Subunit, Chain A, domain 4"/>
    <property type="match status" value="1"/>
</dbReference>
<dbReference type="EMBL" id="MCGT01000048">
    <property type="protein sequence ID" value="ORX44443.1"/>
    <property type="molecule type" value="Genomic_DNA"/>
</dbReference>
<feature type="domain" description="FATC" evidence="17">
    <location>
        <begin position="1636"/>
        <end position="1668"/>
    </location>
</feature>
<dbReference type="SUPFAM" id="SSF56112">
    <property type="entry name" value="Protein kinase-like (PK-like)"/>
    <property type="match status" value="1"/>
</dbReference>
<sequence>METVDKTIDNILSGNYQQACIQLGKIPPELNPIVFIKPQQQQKLLHVLLDNLATNPSLALLIPPLFHSSLPGYLSSNIHSVCLYLLSYIDRTSGKATLQAVAAALHLSERQFYMENGYLLLILAFIHHDDKTDKLLYLLRDQASIPSTTAASNIPPHILKGHVTEATIFLCLELWQDNRQQILYALEKVKEWSEYRHSTSLVDFLKHFLVIIISKVNTIIFDQYAVGYPSSRRHALASLTVLINLLDGHAVQFMTQFLSVGQSIVEIGNDDGRLGYDFLKQLLKLSSAKDCMYMCGVIRTMLQYFPLCSDDIMLAMANDLTECIKYTASQRPILLHQLPDLPPFETLKPLCTWIADEKANMDLRTAGFESLVEAMQNNTVIASSFESLKCLEGYLEKYDTLSTQVWPRLSSLYDILLSIISSNAHRHDISSLAASCLGKLGGIDPSRLEPSKEKRPHKMILFDQFDCMEENITFVISLIERHLYPTFHATSVLTHDSATALHCTQYTIQCLLRAVHLTNVGHSLATWKTMPRVIQDFLTPFLVSTFELKLDDAIPMLPPLYKSYKHAFHDWIYRLYYYLYHCLVELGLSSAAVDIFRACLPSVKMGNIALTYQLIPCMVLSLIISGDKNVCSQILAELGGVLHGEGFDSDMAEGSLTVAIGITEYCRSFIRQSQQEGHITSRRKREIKSIRKFLNNIPNDLMARAAFKTKNFSLALMHLELAFRDALENGGAVTTDDLDNLCRTYIHMDDADSVTAVLAMYSKQWTPENDILLFECQGQWHNAKLCYEQVLATHVFADNDASRSLMTRYLNCLRQLGDFDRMAMFAGQVIDKTPQLLKLMNSHRLEAAWKSGQWNELKELIHLPMEEHLFDTLIARAMANLQRGQFGAVYIDLDTARSMEIDRLAQAGYQSYHQSYESVTRFQLIHDLETSISFHQTEKSHLLDQYQKSWTKKFLHGQPIYREQRKLLEFQIASFYTFWNASPSVTISAGERDLQLLLAKMARKAGDLTVSLQAILSSHPSIEPLSIKEQAKWYATNYQKDRAACVLDTPLLKNDISATLLRAKYAEAAATMGLKDIQGLYFYARQRAGNWEKPFYKSGAFYDRMSDNKKPLRYFRIMYSVAELYCQALWYGSKYYYHTMPRLLTIWLQFSEAMQSRHLVEEKKLISVIEDCYRNINLLIQRSIDRIQPYQFGLILPRLVSRLSIDDTAVTELLMSIITKVLLSYPKTTIWALQAALNATGQLKDNVTQIVENVDPQKYPNCHAIALQAYDLNRNLQAVARDDHISDVYQTTLTKFPALLQMKDLDLCIPQETALLPSLPENDPMPYSSNDPYPADLPTIQSILPDILVMRSMQQPKRITFMGNNGQTYHFLCKKNDDLRKDARTMEFNSMINKFLQRNTASRQHRLYIRTYAVIPLGEKWGLIEWINDLEALKSIVTEEWSSLGIDIRTLTPQIRQLLDIKKPEERLKSFRERILPRCPAVFYKWFLEHFPEPSLWYASRSRYVRSLAVMSIVGYVLGLGDRHAENLLFDSTNGDTVHVDLNMIFDRGHNLTVPEIVPFRLTNNLVDAMGVTKQEGIFKRACQITLDVLRKNRVQLLSVFETLAHDPITDWKKRTTVAQEAANTQMERMGKKIDSGRSVEAEVDQLISEATSDLNLSQMFIGWAPFV</sequence>
<dbReference type="CDD" id="cd00892">
    <property type="entry name" value="PIKKc_ATR"/>
    <property type="match status" value="1"/>
</dbReference>
<evidence type="ECO:0000256" key="5">
    <source>
        <dbReference type="ARBA" id="ARBA00022679"/>
    </source>
</evidence>
<keyword evidence="6" id="KW-0547">Nucleotide-binding</keyword>
<comment type="subcellular location">
    <subcellularLocation>
        <location evidence="1">Nucleus</location>
    </subcellularLocation>
</comment>
<dbReference type="SMART" id="SM01343">
    <property type="entry name" value="FATC"/>
    <property type="match status" value="1"/>
</dbReference>
<dbReference type="GO" id="GO:0000077">
    <property type="term" value="P:DNA damage checkpoint signaling"/>
    <property type="evidence" value="ECO:0007669"/>
    <property type="project" value="TreeGrafter"/>
</dbReference>
<dbReference type="PROSITE" id="PS51189">
    <property type="entry name" value="FAT"/>
    <property type="match status" value="1"/>
</dbReference>
<evidence type="ECO:0000256" key="2">
    <source>
        <dbReference type="ARBA" id="ARBA00010769"/>
    </source>
</evidence>
<dbReference type="STRING" id="101127.A0A1X2G487"/>
<evidence type="ECO:0000256" key="9">
    <source>
        <dbReference type="ARBA" id="ARBA00022840"/>
    </source>
</evidence>
<dbReference type="GO" id="GO:0004674">
    <property type="term" value="F:protein serine/threonine kinase activity"/>
    <property type="evidence" value="ECO:0007669"/>
    <property type="project" value="UniProtKB-KW"/>
</dbReference>
<dbReference type="InterPro" id="IPR003151">
    <property type="entry name" value="PIK-rel_kinase_FAT"/>
</dbReference>
<dbReference type="GO" id="GO:0005694">
    <property type="term" value="C:chromosome"/>
    <property type="evidence" value="ECO:0007669"/>
    <property type="project" value="TreeGrafter"/>
</dbReference>
<organism evidence="18 19">
    <name type="scientific">Hesseltinella vesiculosa</name>
    <dbReference type="NCBI Taxonomy" id="101127"/>
    <lineage>
        <taxon>Eukaryota</taxon>
        <taxon>Fungi</taxon>
        <taxon>Fungi incertae sedis</taxon>
        <taxon>Mucoromycota</taxon>
        <taxon>Mucoromycotina</taxon>
        <taxon>Mucoromycetes</taxon>
        <taxon>Mucorales</taxon>
        <taxon>Cunninghamellaceae</taxon>
        <taxon>Hesseltinella</taxon>
    </lineage>
</organism>
<keyword evidence="7" id="KW-0227">DNA damage</keyword>
<dbReference type="GO" id="GO:0005524">
    <property type="term" value="F:ATP binding"/>
    <property type="evidence" value="ECO:0007669"/>
    <property type="project" value="UniProtKB-KW"/>
</dbReference>
<dbReference type="Pfam" id="PF00454">
    <property type="entry name" value="PI3_PI4_kinase"/>
    <property type="match status" value="1"/>
</dbReference>
<evidence type="ECO:0000256" key="3">
    <source>
        <dbReference type="ARBA" id="ARBA00012513"/>
    </source>
</evidence>